<evidence type="ECO:0000313" key="4">
    <source>
        <dbReference type="EMBL" id="GAM42572.1"/>
    </source>
</evidence>
<dbReference type="InterPro" id="IPR002018">
    <property type="entry name" value="CarbesteraseB"/>
</dbReference>
<dbReference type="Proteomes" id="UP000053095">
    <property type="component" value="Unassembled WGS sequence"/>
</dbReference>
<name>A0A478EB49_TALPI</name>
<protein>
    <submittedName>
        <fullName evidence="4">Cholinesterase</fullName>
    </submittedName>
</protein>
<evidence type="ECO:0000313" key="5">
    <source>
        <dbReference type="Proteomes" id="UP000053095"/>
    </source>
</evidence>
<organism evidence="4 5">
    <name type="scientific">Talaromyces pinophilus</name>
    <name type="common">Penicillium pinophilum</name>
    <dbReference type="NCBI Taxonomy" id="128442"/>
    <lineage>
        <taxon>Eukaryota</taxon>
        <taxon>Fungi</taxon>
        <taxon>Dikarya</taxon>
        <taxon>Ascomycota</taxon>
        <taxon>Pezizomycotina</taxon>
        <taxon>Eurotiomycetes</taxon>
        <taxon>Eurotiomycetidae</taxon>
        <taxon>Eurotiales</taxon>
        <taxon>Trichocomaceae</taxon>
        <taxon>Talaromyces</taxon>
        <taxon>Talaromyces sect. Talaromyces</taxon>
    </lineage>
</organism>
<dbReference type="Gene3D" id="3.40.50.1820">
    <property type="entry name" value="alpha/beta hydrolase"/>
    <property type="match status" value="1"/>
</dbReference>
<dbReference type="PANTHER" id="PTHR43918:SF4">
    <property type="entry name" value="CARBOXYLIC ESTER HYDROLASE"/>
    <property type="match status" value="1"/>
</dbReference>
<proteinExistence type="inferred from homology"/>
<gene>
    <name evidence="4" type="ORF">TCE0_044f16667</name>
</gene>
<dbReference type="GO" id="GO:0052689">
    <property type="term" value="F:carboxylic ester hydrolase activity"/>
    <property type="evidence" value="ECO:0007669"/>
    <property type="project" value="TreeGrafter"/>
</dbReference>
<keyword evidence="2" id="KW-0378">Hydrolase</keyword>
<dbReference type="SUPFAM" id="SSF53474">
    <property type="entry name" value="alpha/beta-Hydrolases"/>
    <property type="match status" value="1"/>
</dbReference>
<feature type="domain" description="Carboxylesterase type B" evidence="3">
    <location>
        <begin position="23"/>
        <end position="198"/>
    </location>
</feature>
<sequence>MKTASPSTSGQDLNTGMLKTPFSIGNTACPIYNGAILASENGVIVVSADHRLNIFGFPGAPSVDANLGLLDKRLTLEWTSENIKAFGGDPDRIIILGQSADGVSVDMMAYAYPDNPIAHAIISHSGVASSGVGAGARKSAMAMNWNKASSNAGCDNETVDASASMACMRTTTTEEILAAVIPIARSSLASGFGSVVDERRHNKIMLA</sequence>
<accession>A0A478EB49</accession>
<dbReference type="InterPro" id="IPR050654">
    <property type="entry name" value="AChE-related_enzymes"/>
</dbReference>
<evidence type="ECO:0000256" key="1">
    <source>
        <dbReference type="ARBA" id="ARBA00005964"/>
    </source>
</evidence>
<evidence type="ECO:0000256" key="2">
    <source>
        <dbReference type="ARBA" id="ARBA00022801"/>
    </source>
</evidence>
<dbReference type="PANTHER" id="PTHR43918">
    <property type="entry name" value="ACETYLCHOLINESTERASE"/>
    <property type="match status" value="1"/>
</dbReference>
<reference evidence="5" key="1">
    <citation type="journal article" date="2015" name="Genome Announc.">
        <title>Draft genome sequence of Talaromyces cellulolyticus strain Y-94, a source of lignocellulosic biomass-degrading enzymes.</title>
        <authorList>
            <person name="Fujii T."/>
            <person name="Koike H."/>
            <person name="Sawayama S."/>
            <person name="Yano S."/>
            <person name="Inoue H."/>
        </authorList>
    </citation>
    <scope>NUCLEOTIDE SEQUENCE [LARGE SCALE GENOMIC DNA]</scope>
    <source>
        <strain evidence="5">Y-94</strain>
    </source>
</reference>
<keyword evidence="5" id="KW-1185">Reference proteome</keyword>
<dbReference type="EMBL" id="DF933840">
    <property type="protein sequence ID" value="GAM42572.1"/>
    <property type="molecule type" value="Genomic_DNA"/>
</dbReference>
<evidence type="ECO:0000259" key="3">
    <source>
        <dbReference type="Pfam" id="PF00135"/>
    </source>
</evidence>
<comment type="similarity">
    <text evidence="1">Belongs to the type-B carboxylesterase/lipase family.</text>
</comment>
<dbReference type="InterPro" id="IPR029058">
    <property type="entry name" value="AB_hydrolase_fold"/>
</dbReference>
<dbReference type="AlphaFoldDB" id="A0A478EB49"/>
<dbReference type="Pfam" id="PF00135">
    <property type="entry name" value="COesterase"/>
    <property type="match status" value="1"/>
</dbReference>